<evidence type="ECO:0000313" key="12">
    <source>
        <dbReference type="EMBL" id="PVU93641.1"/>
    </source>
</evidence>
<evidence type="ECO:0000256" key="9">
    <source>
        <dbReference type="ARBA" id="ARBA00038030"/>
    </source>
</evidence>
<feature type="region of interest" description="Disordered" evidence="11">
    <location>
        <begin position="64"/>
        <end position="96"/>
    </location>
</feature>
<evidence type="ECO:0008006" key="14">
    <source>
        <dbReference type="Google" id="ProtNLM"/>
    </source>
</evidence>
<keyword evidence="3" id="KW-0677">Repeat</keyword>
<keyword evidence="8" id="KW-0472">Membrane</keyword>
<feature type="repeat" description="TPR" evidence="10">
    <location>
        <begin position="144"/>
        <end position="177"/>
    </location>
</feature>
<dbReference type="GO" id="GO:0008320">
    <property type="term" value="F:protein transmembrane transporter activity"/>
    <property type="evidence" value="ECO:0007669"/>
    <property type="project" value="TreeGrafter"/>
</dbReference>
<keyword evidence="5 10" id="KW-0802">TPR repeat</keyword>
<dbReference type="SUPFAM" id="SSF48452">
    <property type="entry name" value="TPR-like"/>
    <property type="match status" value="2"/>
</dbReference>
<evidence type="ECO:0000256" key="2">
    <source>
        <dbReference type="ARBA" id="ARBA00022692"/>
    </source>
</evidence>
<dbReference type="STRING" id="133385.A0A2T9YMU9"/>
<organism evidence="12 13">
    <name type="scientific">Smittium simulii</name>
    <dbReference type="NCBI Taxonomy" id="133385"/>
    <lineage>
        <taxon>Eukaryota</taxon>
        <taxon>Fungi</taxon>
        <taxon>Fungi incertae sedis</taxon>
        <taxon>Zoopagomycota</taxon>
        <taxon>Kickxellomycotina</taxon>
        <taxon>Harpellomycetes</taxon>
        <taxon>Harpellales</taxon>
        <taxon>Legeriomycetaceae</taxon>
        <taxon>Smittium</taxon>
    </lineage>
</organism>
<dbReference type="SMART" id="SM00028">
    <property type="entry name" value="TPR"/>
    <property type="match status" value="10"/>
</dbReference>
<gene>
    <name evidence="12" type="ORF">BB561_003136</name>
</gene>
<evidence type="ECO:0000256" key="7">
    <source>
        <dbReference type="ARBA" id="ARBA00023128"/>
    </source>
</evidence>
<dbReference type="EMBL" id="MBFR01000122">
    <property type="protein sequence ID" value="PVU93641.1"/>
    <property type="molecule type" value="Genomic_DNA"/>
</dbReference>
<dbReference type="GO" id="GO:0030150">
    <property type="term" value="P:protein import into mitochondrial matrix"/>
    <property type="evidence" value="ECO:0007669"/>
    <property type="project" value="TreeGrafter"/>
</dbReference>
<dbReference type="GO" id="GO:0005741">
    <property type="term" value="C:mitochondrial outer membrane"/>
    <property type="evidence" value="ECO:0007669"/>
    <property type="project" value="UniProtKB-SubCell"/>
</dbReference>
<dbReference type="PANTHER" id="PTHR46208:SF1">
    <property type="entry name" value="MITOCHONDRIAL IMPORT RECEPTOR SUBUNIT TOM70"/>
    <property type="match status" value="1"/>
</dbReference>
<sequence>MSESFTEKSSEIISNAASAEITSSSSLFTTTSGASSPKDWKFWAAVIVPSVAIAGLTYYYLTSTSDSDKSQKPDSPATKSKKSRSKSKKKKSKGAVSALKAEELEIDASRASFSPEIKEDATASLNISDSELAALKDSEKKSTAQNLKAIGNKLFNNKQFDEAIEYYTGALRYCEDSVFYANRAACYEALKMHDQVIKDCSAALKINKTYAKALMRRAKAYEMQENYKDSLYDFTVTAIIEKFKNVVATESSERVIKKLAEKEAKEIMMPRVPSNSFISGYFNSFTSLANLATPASEDQPLSQAEQDFNEAINLADAKKYATSIEKLQKSIDDGIESVNLAAAADAYSLRGVFNFLKGSSDLANKDFELTLKIDPNHALTLYRKSNMLAEIKQLDEAMELLDQAIALNSNDAQGYFHKGQIYFLKTDYHNSSLMYKKAIELNDDYVYPYIQSGVSLFKLGQISEANSVFESAINKFPTRSDLLNYYGEILAENGRTAEATKYFDKSIEIDSNNPLPYVNKALTVFQSSDKVDNAFSLINQALTVDPECELAIAALSQIYLQLGLFEDTMRMLDRAVELAKSEDELVSTITFRETTSAQYRFIKEYPEMLGNFEYAR</sequence>
<feature type="repeat" description="TPR" evidence="10">
    <location>
        <begin position="412"/>
        <end position="445"/>
    </location>
</feature>
<feature type="repeat" description="TPR" evidence="10">
    <location>
        <begin position="344"/>
        <end position="377"/>
    </location>
</feature>
<evidence type="ECO:0000313" key="13">
    <source>
        <dbReference type="Proteomes" id="UP000245383"/>
    </source>
</evidence>
<comment type="similarity">
    <text evidence="9">Belongs to the Tom70 family.</text>
</comment>
<evidence type="ECO:0000256" key="1">
    <source>
        <dbReference type="ARBA" id="ARBA00004572"/>
    </source>
</evidence>
<evidence type="ECO:0000256" key="8">
    <source>
        <dbReference type="ARBA" id="ARBA00023136"/>
    </source>
</evidence>
<feature type="repeat" description="TPR" evidence="10">
    <location>
        <begin position="480"/>
        <end position="513"/>
    </location>
</feature>
<dbReference type="PANTHER" id="PTHR46208">
    <property type="entry name" value="MITOCHONDRIAL IMPORT RECEPTOR SUBUNIT TOM70"/>
    <property type="match status" value="1"/>
</dbReference>
<dbReference type="PROSITE" id="PS50005">
    <property type="entry name" value="TPR"/>
    <property type="match status" value="5"/>
</dbReference>
<keyword evidence="13" id="KW-1185">Reference proteome</keyword>
<dbReference type="Proteomes" id="UP000245383">
    <property type="component" value="Unassembled WGS sequence"/>
</dbReference>
<name>A0A2T9YMU9_9FUNG</name>
<feature type="compositionally biased region" description="Basic residues" evidence="11">
    <location>
        <begin position="79"/>
        <end position="93"/>
    </location>
</feature>
<dbReference type="GO" id="GO:0030943">
    <property type="term" value="F:mitochondrion targeting sequence binding"/>
    <property type="evidence" value="ECO:0007669"/>
    <property type="project" value="TreeGrafter"/>
</dbReference>
<reference evidence="12 13" key="1">
    <citation type="journal article" date="2018" name="MBio">
        <title>Comparative Genomics Reveals the Core Gene Toolbox for the Fungus-Insect Symbiosis.</title>
        <authorList>
            <person name="Wang Y."/>
            <person name="Stata M."/>
            <person name="Wang W."/>
            <person name="Stajich J.E."/>
            <person name="White M.M."/>
            <person name="Moncalvo J.M."/>
        </authorList>
    </citation>
    <scope>NUCLEOTIDE SEQUENCE [LARGE SCALE GENOMIC DNA]</scope>
    <source>
        <strain evidence="12 13">SWE-8-4</strain>
    </source>
</reference>
<comment type="subcellular location">
    <subcellularLocation>
        <location evidence="1">Mitochondrion outer membrane</location>
        <topology evidence="1">Single-pass membrane protein</topology>
    </subcellularLocation>
</comment>
<protein>
    <recommendedName>
        <fullName evidence="14">Mitochondrial import receptor subunit TOM70</fullName>
    </recommendedName>
</protein>
<comment type="caution">
    <text evidence="12">The sequence shown here is derived from an EMBL/GenBank/DDBJ whole genome shotgun (WGS) entry which is preliminary data.</text>
</comment>
<keyword evidence="2" id="KW-0812">Transmembrane</keyword>
<evidence type="ECO:0000256" key="4">
    <source>
        <dbReference type="ARBA" id="ARBA00022787"/>
    </source>
</evidence>
<dbReference type="InterPro" id="IPR011990">
    <property type="entry name" value="TPR-like_helical_dom_sf"/>
</dbReference>
<feature type="repeat" description="TPR" evidence="10">
    <location>
        <begin position="378"/>
        <end position="411"/>
    </location>
</feature>
<dbReference type="Gene3D" id="1.25.40.10">
    <property type="entry name" value="Tetratricopeptide repeat domain"/>
    <property type="match status" value="2"/>
</dbReference>
<dbReference type="Pfam" id="PF13432">
    <property type="entry name" value="TPR_16"/>
    <property type="match status" value="1"/>
</dbReference>
<dbReference type="Pfam" id="PF13181">
    <property type="entry name" value="TPR_8"/>
    <property type="match status" value="2"/>
</dbReference>
<evidence type="ECO:0000256" key="5">
    <source>
        <dbReference type="ARBA" id="ARBA00022803"/>
    </source>
</evidence>
<dbReference type="InterPro" id="IPR019734">
    <property type="entry name" value="TPR_rpt"/>
</dbReference>
<evidence type="ECO:0000256" key="10">
    <source>
        <dbReference type="PROSITE-ProRule" id="PRU00339"/>
    </source>
</evidence>
<keyword evidence="6" id="KW-1133">Transmembrane helix</keyword>
<evidence type="ECO:0000256" key="3">
    <source>
        <dbReference type="ARBA" id="ARBA00022737"/>
    </source>
</evidence>
<evidence type="ECO:0000256" key="6">
    <source>
        <dbReference type="ARBA" id="ARBA00022989"/>
    </source>
</evidence>
<evidence type="ECO:0000256" key="11">
    <source>
        <dbReference type="SAM" id="MobiDB-lite"/>
    </source>
</evidence>
<keyword evidence="4" id="KW-1000">Mitochondrion outer membrane</keyword>
<dbReference type="OrthoDB" id="2942533at2759"/>
<accession>A0A2T9YMU9</accession>
<dbReference type="GO" id="GO:0045039">
    <property type="term" value="P:protein insertion into mitochondrial inner membrane"/>
    <property type="evidence" value="ECO:0007669"/>
    <property type="project" value="TreeGrafter"/>
</dbReference>
<keyword evidence="7" id="KW-0496">Mitochondrion</keyword>
<proteinExistence type="inferred from homology"/>
<dbReference type="AlphaFoldDB" id="A0A2T9YMU9"/>